<feature type="transmembrane region" description="Helical" evidence="7">
    <location>
        <begin position="325"/>
        <end position="346"/>
    </location>
</feature>
<dbReference type="PANTHER" id="PTHR30489">
    <property type="entry name" value="LIPOPROTEIN-RELEASING SYSTEM TRANSMEMBRANE PROTEIN LOLE"/>
    <property type="match status" value="1"/>
</dbReference>
<keyword evidence="11" id="KW-1185">Reference proteome</keyword>
<dbReference type="GO" id="GO:0044874">
    <property type="term" value="P:lipoprotein localization to outer membrane"/>
    <property type="evidence" value="ECO:0007669"/>
    <property type="project" value="TreeGrafter"/>
</dbReference>
<dbReference type="KEGG" id="dalk:DSCA_10290"/>
<evidence type="ECO:0000259" key="9">
    <source>
        <dbReference type="Pfam" id="PF12704"/>
    </source>
</evidence>
<evidence type="ECO:0000256" key="5">
    <source>
        <dbReference type="ARBA" id="ARBA00022989"/>
    </source>
</evidence>
<sequence length="412" mass="44384">MGMMQHMAWRNVWRNPRRSLLTMGAIAFACVLLIFMLSLQFGAYETMINASLRIRTGHLQIQAAGYHEKRQMRDTVDRPGEINALLNDISGIRATTMRGNGFALVSSNDRSVGIFISGVDPLNEPRVTAMADWIRSGDWFSAAAGLEAVLGHLLARRLNVTVGDELTLLGQGRDGSIAAGMVTVRGIFSSGIDAVDRDTMVMPLTAFQDLFAMGESVHEIVVVAALLEDAAPIQQKVRARLPSRASGGPLRVLDWKTLNPGLMDSIAMDLSMGVIMYGVLIIVVAFSIFNTFLMVIFERTREFGVLMALGTTPGRLVRLVLGESLWIALVGVAAGVAAGTLLTGYFQAHGIDLTGGSDLLAQYGMSGMMYPRLSMISVSAGPLTVLLITFLAALFPAFRVSRLKPVAAIAHG</sequence>
<dbReference type="Pfam" id="PF12704">
    <property type="entry name" value="MacB_PCD"/>
    <property type="match status" value="1"/>
</dbReference>
<feature type="domain" description="ABC3 transporter permease C-terminal" evidence="8">
    <location>
        <begin position="275"/>
        <end position="405"/>
    </location>
</feature>
<dbReference type="PANTHER" id="PTHR30489:SF0">
    <property type="entry name" value="LIPOPROTEIN-RELEASING SYSTEM TRANSMEMBRANE PROTEIN LOLE"/>
    <property type="match status" value="1"/>
</dbReference>
<accession>A0A5K7YGZ6</accession>
<dbReference type="Pfam" id="PF02687">
    <property type="entry name" value="FtsX"/>
    <property type="match status" value="1"/>
</dbReference>
<gene>
    <name evidence="10" type="ORF">DSCA_10290</name>
</gene>
<proteinExistence type="inferred from homology"/>
<evidence type="ECO:0000256" key="4">
    <source>
        <dbReference type="ARBA" id="ARBA00022692"/>
    </source>
</evidence>
<keyword evidence="6 7" id="KW-0472">Membrane</keyword>
<evidence type="ECO:0000256" key="7">
    <source>
        <dbReference type="SAM" id="Phobius"/>
    </source>
</evidence>
<comment type="subcellular location">
    <subcellularLocation>
        <location evidence="1">Cell membrane</location>
        <topology evidence="1">Multi-pass membrane protein</topology>
    </subcellularLocation>
</comment>
<dbReference type="OrthoDB" id="9809768at2"/>
<dbReference type="InterPro" id="IPR051447">
    <property type="entry name" value="Lipoprotein-release_system"/>
</dbReference>
<evidence type="ECO:0000259" key="8">
    <source>
        <dbReference type="Pfam" id="PF02687"/>
    </source>
</evidence>
<evidence type="ECO:0000256" key="3">
    <source>
        <dbReference type="ARBA" id="ARBA00022475"/>
    </source>
</evidence>
<evidence type="ECO:0000313" key="11">
    <source>
        <dbReference type="Proteomes" id="UP000427906"/>
    </source>
</evidence>
<feature type="transmembrane region" description="Helical" evidence="7">
    <location>
        <begin position="373"/>
        <end position="395"/>
    </location>
</feature>
<keyword evidence="4 7" id="KW-0812">Transmembrane</keyword>
<dbReference type="InterPro" id="IPR025857">
    <property type="entry name" value="MacB_PCD"/>
</dbReference>
<evidence type="ECO:0000313" key="10">
    <source>
        <dbReference type="EMBL" id="BBO67099.1"/>
    </source>
</evidence>
<reference evidence="10 11" key="1">
    <citation type="submission" date="2019-11" db="EMBL/GenBank/DDBJ databases">
        <title>Comparative genomics of hydrocarbon-degrading Desulfosarcina strains.</title>
        <authorList>
            <person name="Watanabe M."/>
            <person name="Kojima H."/>
            <person name="Fukui M."/>
        </authorList>
    </citation>
    <scope>NUCLEOTIDE SEQUENCE [LARGE SCALE GENOMIC DNA]</scope>
    <source>
        <strain evidence="10 11">PL12</strain>
    </source>
</reference>
<evidence type="ECO:0000256" key="2">
    <source>
        <dbReference type="ARBA" id="ARBA00005236"/>
    </source>
</evidence>
<dbReference type="GO" id="GO:0098797">
    <property type="term" value="C:plasma membrane protein complex"/>
    <property type="evidence" value="ECO:0007669"/>
    <property type="project" value="TreeGrafter"/>
</dbReference>
<dbReference type="RefSeq" id="WP_155315391.1">
    <property type="nucleotide sequence ID" value="NZ_AP021874.1"/>
</dbReference>
<dbReference type="AlphaFoldDB" id="A0A5K7YGZ6"/>
<keyword evidence="5 7" id="KW-1133">Transmembrane helix</keyword>
<name>A0A5K7YGZ6_9BACT</name>
<evidence type="ECO:0000256" key="1">
    <source>
        <dbReference type="ARBA" id="ARBA00004651"/>
    </source>
</evidence>
<evidence type="ECO:0000256" key="6">
    <source>
        <dbReference type="ARBA" id="ARBA00023136"/>
    </source>
</evidence>
<feature type="transmembrane region" description="Helical" evidence="7">
    <location>
        <begin position="274"/>
        <end position="297"/>
    </location>
</feature>
<organism evidence="10 11">
    <name type="scientific">Desulfosarcina alkanivorans</name>
    <dbReference type="NCBI Taxonomy" id="571177"/>
    <lineage>
        <taxon>Bacteria</taxon>
        <taxon>Pseudomonadati</taxon>
        <taxon>Thermodesulfobacteriota</taxon>
        <taxon>Desulfobacteria</taxon>
        <taxon>Desulfobacterales</taxon>
        <taxon>Desulfosarcinaceae</taxon>
        <taxon>Desulfosarcina</taxon>
    </lineage>
</organism>
<dbReference type="EMBL" id="AP021874">
    <property type="protein sequence ID" value="BBO67099.1"/>
    <property type="molecule type" value="Genomic_DNA"/>
</dbReference>
<dbReference type="InterPro" id="IPR003838">
    <property type="entry name" value="ABC3_permease_C"/>
</dbReference>
<protein>
    <submittedName>
        <fullName evidence="10">ABC transporter substrate-binding protein</fullName>
    </submittedName>
</protein>
<keyword evidence="3" id="KW-1003">Cell membrane</keyword>
<dbReference type="Proteomes" id="UP000427906">
    <property type="component" value="Chromosome"/>
</dbReference>
<comment type="similarity">
    <text evidence="2">Belongs to the ABC-4 integral membrane protein family. LolC/E subfamily.</text>
</comment>
<feature type="domain" description="MacB-like periplasmic core" evidence="9">
    <location>
        <begin position="19"/>
        <end position="239"/>
    </location>
</feature>